<keyword evidence="2" id="KW-0732">Signal</keyword>
<reference evidence="3" key="1">
    <citation type="submission" date="2022-10" db="EMBL/GenBank/DDBJ databases">
        <authorList>
            <person name="Chen Y."/>
            <person name="Dougan E. K."/>
            <person name="Chan C."/>
            <person name="Rhodes N."/>
            <person name="Thang M."/>
        </authorList>
    </citation>
    <scope>NUCLEOTIDE SEQUENCE</scope>
</reference>
<evidence type="ECO:0000313" key="4">
    <source>
        <dbReference type="EMBL" id="CAL1161238.1"/>
    </source>
</evidence>
<evidence type="ECO:0000313" key="6">
    <source>
        <dbReference type="Proteomes" id="UP001152797"/>
    </source>
</evidence>
<feature type="chain" id="PRO_5043271407" evidence="2">
    <location>
        <begin position="25"/>
        <end position="443"/>
    </location>
</feature>
<evidence type="ECO:0000313" key="3">
    <source>
        <dbReference type="EMBL" id="CAI4007863.1"/>
    </source>
</evidence>
<evidence type="ECO:0000313" key="5">
    <source>
        <dbReference type="EMBL" id="CAL4795175.1"/>
    </source>
</evidence>
<dbReference type="EMBL" id="CAMXCT020004146">
    <property type="protein sequence ID" value="CAL1161238.1"/>
    <property type="molecule type" value="Genomic_DNA"/>
</dbReference>
<keyword evidence="1" id="KW-1133">Transmembrane helix</keyword>
<accession>A0A9P1DFU9</accession>
<evidence type="ECO:0000256" key="1">
    <source>
        <dbReference type="SAM" id="Phobius"/>
    </source>
</evidence>
<keyword evidence="6" id="KW-1185">Reference proteome</keyword>
<dbReference type="EMBL" id="CAMXCT010004146">
    <property type="protein sequence ID" value="CAI4007863.1"/>
    <property type="molecule type" value="Genomic_DNA"/>
</dbReference>
<evidence type="ECO:0000256" key="2">
    <source>
        <dbReference type="SAM" id="SignalP"/>
    </source>
</evidence>
<feature type="transmembrane region" description="Helical" evidence="1">
    <location>
        <begin position="397"/>
        <end position="419"/>
    </location>
</feature>
<reference evidence="4" key="2">
    <citation type="submission" date="2024-04" db="EMBL/GenBank/DDBJ databases">
        <authorList>
            <person name="Chen Y."/>
            <person name="Shah S."/>
            <person name="Dougan E. K."/>
            <person name="Thang M."/>
            <person name="Chan C."/>
        </authorList>
    </citation>
    <scope>NUCLEOTIDE SEQUENCE [LARGE SCALE GENOMIC DNA]</scope>
</reference>
<dbReference type="AlphaFoldDB" id="A0A9P1DFU9"/>
<feature type="signal peptide" evidence="2">
    <location>
        <begin position="1"/>
        <end position="24"/>
    </location>
</feature>
<gene>
    <name evidence="3" type="ORF">C1SCF055_LOCUS33385</name>
</gene>
<proteinExistence type="predicted"/>
<dbReference type="Proteomes" id="UP001152797">
    <property type="component" value="Unassembled WGS sequence"/>
</dbReference>
<keyword evidence="1" id="KW-0472">Membrane</keyword>
<dbReference type="OrthoDB" id="430026at2759"/>
<sequence>MAMERERRRGCVLLVLALLPCVQHRTWLSTRSSVRSSSVLCRAQADATLEVECLEDPAAIQWTKDQGAASWLELLEDSDAVIEAAEPSSEPRLRRLLQQRASAEGALPASLAVRHSPALRRAVRILRDLHRDEGGRPLNDLIDVALDQMAKGQLDWSQICSVAPRLAAHAEEAQEAIKLLTLGNNMAEDVILSGGNGLCIEGRWNDASITGRLERTKEEGWGQWASFFLAEGPEELLGHRMVACKRTSGGNVFNPKTGEPSFKSGDQLYLAMPDRAAVLELATYDQLPEFAVELARLLQEGVDEKGIVGPPEMVQAAKFLNSIKDLNEAEEAERRLYRFEKSPLSRRLYDELQSDPVWAEFWTAITPRIPEIYKAFRQAMLRSRPAQRMEPRRVSVLRINVLGVLGLLAIVGAVAWAAWQFFHPSVTEEAQNLPLYSLRGEAK</sequence>
<protein>
    <submittedName>
        <fullName evidence="5">Endoglucanase</fullName>
    </submittedName>
</protein>
<name>A0A9P1DFU9_9DINO</name>
<organism evidence="3">
    <name type="scientific">Cladocopium goreaui</name>
    <dbReference type="NCBI Taxonomy" id="2562237"/>
    <lineage>
        <taxon>Eukaryota</taxon>
        <taxon>Sar</taxon>
        <taxon>Alveolata</taxon>
        <taxon>Dinophyceae</taxon>
        <taxon>Suessiales</taxon>
        <taxon>Symbiodiniaceae</taxon>
        <taxon>Cladocopium</taxon>
    </lineage>
</organism>
<comment type="caution">
    <text evidence="3">The sequence shown here is derived from an EMBL/GenBank/DDBJ whole genome shotgun (WGS) entry which is preliminary data.</text>
</comment>
<keyword evidence="1" id="KW-0812">Transmembrane</keyword>
<dbReference type="EMBL" id="CAMXCT030004146">
    <property type="protein sequence ID" value="CAL4795175.1"/>
    <property type="molecule type" value="Genomic_DNA"/>
</dbReference>